<dbReference type="RefSeq" id="WP_171220083.1">
    <property type="nucleotide sequence ID" value="NZ_JABEPP010000006.1"/>
</dbReference>
<accession>A0A849IDU8</accession>
<protein>
    <submittedName>
        <fullName evidence="2">Uncharacterized protein</fullName>
    </submittedName>
</protein>
<comment type="caution">
    <text evidence="2">The sequence shown here is derived from an EMBL/GenBank/DDBJ whole genome shotgun (WGS) entry which is preliminary data.</text>
</comment>
<feature type="transmembrane region" description="Helical" evidence="1">
    <location>
        <begin position="57"/>
        <end position="78"/>
    </location>
</feature>
<reference evidence="2 3" key="1">
    <citation type="submission" date="2020-04" db="EMBL/GenBank/DDBJ databases">
        <title>Enterovirga sp. isolate from soil.</title>
        <authorList>
            <person name="Chea S."/>
            <person name="Kim D.-U."/>
        </authorList>
    </citation>
    <scope>NUCLEOTIDE SEQUENCE [LARGE SCALE GENOMIC DNA]</scope>
    <source>
        <strain evidence="2 3">DB1703</strain>
    </source>
</reference>
<keyword evidence="1" id="KW-1133">Transmembrane helix</keyword>
<proteinExistence type="predicted"/>
<dbReference type="EMBL" id="JABEPP010000006">
    <property type="protein sequence ID" value="NNM74619.1"/>
    <property type="molecule type" value="Genomic_DNA"/>
</dbReference>
<dbReference type="AlphaFoldDB" id="A0A849IDU8"/>
<sequence>MNLKLVLLVAGLLLGGLVGYLTRPEAAQLNLGPVSIEVQSDRAASPRDRGAMTTGQWQHVGAFAIGGAMIGLLAGFALDRRRR</sequence>
<dbReference type="Proteomes" id="UP000564885">
    <property type="component" value="Unassembled WGS sequence"/>
</dbReference>
<name>A0A849IDU8_9HYPH</name>
<keyword evidence="3" id="KW-1185">Reference proteome</keyword>
<gene>
    <name evidence="2" type="ORF">HJG44_19855</name>
</gene>
<organism evidence="2 3">
    <name type="scientific">Enterovirga aerilata</name>
    <dbReference type="NCBI Taxonomy" id="2730920"/>
    <lineage>
        <taxon>Bacteria</taxon>
        <taxon>Pseudomonadati</taxon>
        <taxon>Pseudomonadota</taxon>
        <taxon>Alphaproteobacteria</taxon>
        <taxon>Hyphomicrobiales</taxon>
        <taxon>Methylobacteriaceae</taxon>
        <taxon>Enterovirga</taxon>
    </lineage>
</organism>
<evidence type="ECO:0000313" key="3">
    <source>
        <dbReference type="Proteomes" id="UP000564885"/>
    </source>
</evidence>
<keyword evidence="1" id="KW-0812">Transmembrane</keyword>
<evidence type="ECO:0000313" key="2">
    <source>
        <dbReference type="EMBL" id="NNM74619.1"/>
    </source>
</evidence>
<keyword evidence="1" id="KW-0472">Membrane</keyword>
<evidence type="ECO:0000256" key="1">
    <source>
        <dbReference type="SAM" id="Phobius"/>
    </source>
</evidence>